<dbReference type="EMBL" id="NXIB02000111">
    <property type="protein sequence ID" value="PHX54282.1"/>
    <property type="molecule type" value="Genomic_DNA"/>
</dbReference>
<feature type="transmembrane region" description="Helical" evidence="3">
    <location>
        <begin position="80"/>
        <end position="101"/>
    </location>
</feature>
<organism evidence="5 6">
    <name type="scientific">Tychonema bourrellyi FEM_GT703</name>
    <dbReference type="NCBI Taxonomy" id="2040638"/>
    <lineage>
        <taxon>Bacteria</taxon>
        <taxon>Bacillati</taxon>
        <taxon>Cyanobacteriota</taxon>
        <taxon>Cyanophyceae</taxon>
        <taxon>Oscillatoriophycideae</taxon>
        <taxon>Oscillatoriales</taxon>
        <taxon>Microcoleaceae</taxon>
        <taxon>Tychonema</taxon>
    </lineage>
</organism>
<keyword evidence="2 5" id="KW-0378">Hydrolase</keyword>
<dbReference type="InterPro" id="IPR000073">
    <property type="entry name" value="AB_hydrolase_1"/>
</dbReference>
<keyword evidence="3" id="KW-0472">Membrane</keyword>
<dbReference type="RefSeq" id="WP_096831208.1">
    <property type="nucleotide sequence ID" value="NZ_NXIB02000111.1"/>
</dbReference>
<keyword evidence="6" id="KW-1185">Reference proteome</keyword>
<keyword evidence="3" id="KW-1133">Transmembrane helix</keyword>
<feature type="transmembrane region" description="Helical" evidence="3">
    <location>
        <begin position="53"/>
        <end position="73"/>
    </location>
</feature>
<dbReference type="Gene3D" id="3.40.50.1820">
    <property type="entry name" value="alpha/beta hydrolase"/>
    <property type="match status" value="1"/>
</dbReference>
<evidence type="ECO:0000259" key="4">
    <source>
        <dbReference type="Pfam" id="PF00561"/>
    </source>
</evidence>
<dbReference type="Pfam" id="PF00561">
    <property type="entry name" value="Abhydrolase_1"/>
    <property type="match status" value="1"/>
</dbReference>
<comment type="caution">
    <text evidence="5">The sequence shown here is derived from an EMBL/GenBank/DDBJ whole genome shotgun (WGS) entry which is preliminary data.</text>
</comment>
<keyword evidence="3" id="KW-0812">Transmembrane</keyword>
<dbReference type="GO" id="GO:0016020">
    <property type="term" value="C:membrane"/>
    <property type="evidence" value="ECO:0007669"/>
    <property type="project" value="TreeGrafter"/>
</dbReference>
<gene>
    <name evidence="5" type="ORF">CP500_017075</name>
</gene>
<dbReference type="GO" id="GO:0006508">
    <property type="term" value="P:proteolysis"/>
    <property type="evidence" value="ECO:0007669"/>
    <property type="project" value="InterPro"/>
</dbReference>
<dbReference type="InterPro" id="IPR050266">
    <property type="entry name" value="AB_hydrolase_sf"/>
</dbReference>
<evidence type="ECO:0000313" key="5">
    <source>
        <dbReference type="EMBL" id="PHX54282.1"/>
    </source>
</evidence>
<protein>
    <submittedName>
        <fullName evidence="5">Alpha/beta hydrolase</fullName>
    </submittedName>
</protein>
<feature type="transmembrane region" description="Helical" evidence="3">
    <location>
        <begin position="21"/>
        <end position="47"/>
    </location>
</feature>
<feature type="domain" description="AB hydrolase-1" evidence="4">
    <location>
        <begin position="144"/>
        <end position="250"/>
    </location>
</feature>
<proteinExistence type="inferred from homology"/>
<accession>A0A2G4EXK9</accession>
<sequence length="433" mass="48142">MSQLIHNQKINRLPILKIVKAIALILLRILVFIAIALAILPVALLPISTTVPASIQILFAMAEVALLIAVFRLGFTGRVIFSELAGFMAIALLAIFASQLFASTPPILDVNGKPIPNSIAVLEKVKLGGSEEWISIRGKDSRNPVLLFLAGGPGGSQLVLEQRALAGLEDRFVVVNWDQPGAGKSFNAIDHAKLTPDRYITDTRELVLNLRQRFGKDKIYLSGQSWGSALGIMVVQRYPELFHAFIGTGQVVAFLENEVIKYDLALRLARVRGDQQQGSKLKQQGPPPYYGNDVLPKMLTYLNDLKKYRNDDQNLAIAKPKSNIVFDLITSSEYGLYDKVNLSRGELETVGVVFPQLWGVDFRKQATRLKVPAYFLIGRHDGTTSPKLTEEYFNLLTAPHKELIWFERSGHGPWMNEPAKFVDVMVNKVLAKK</sequence>
<dbReference type="InterPro" id="IPR029058">
    <property type="entry name" value="AB_hydrolase_fold"/>
</dbReference>
<dbReference type="SUPFAM" id="SSF53474">
    <property type="entry name" value="alpha/beta-Hydrolases"/>
    <property type="match status" value="1"/>
</dbReference>
<dbReference type="OrthoDB" id="9773293at2"/>
<evidence type="ECO:0000256" key="3">
    <source>
        <dbReference type="SAM" id="Phobius"/>
    </source>
</evidence>
<dbReference type="PRINTS" id="PR00793">
    <property type="entry name" value="PROAMNOPTASE"/>
</dbReference>
<dbReference type="Proteomes" id="UP000226442">
    <property type="component" value="Unassembled WGS sequence"/>
</dbReference>
<comment type="similarity">
    <text evidence="1">Belongs to the peptidase S33 family.</text>
</comment>
<dbReference type="PANTHER" id="PTHR43798:SF33">
    <property type="entry name" value="HYDROLASE, PUTATIVE (AFU_ORTHOLOGUE AFUA_2G14860)-RELATED"/>
    <property type="match status" value="1"/>
</dbReference>
<reference evidence="5" key="1">
    <citation type="submission" date="2017-10" db="EMBL/GenBank/DDBJ databases">
        <title>Draft genome sequence of the planktic cyanobacteria Tychonema bourrellyi isolated from alpine lentic freshwater.</title>
        <authorList>
            <person name="Tett A."/>
            <person name="Armanini F."/>
            <person name="Asnicar F."/>
            <person name="Boscaini A."/>
            <person name="Pasolli E."/>
            <person name="Zolfo M."/>
            <person name="Donati C."/>
            <person name="Salmaso N."/>
            <person name="Segata N."/>
        </authorList>
    </citation>
    <scope>NUCLEOTIDE SEQUENCE</scope>
    <source>
        <strain evidence="5">FEM_GT703</strain>
    </source>
</reference>
<dbReference type="PANTHER" id="PTHR43798">
    <property type="entry name" value="MONOACYLGLYCEROL LIPASE"/>
    <property type="match status" value="1"/>
</dbReference>
<dbReference type="AlphaFoldDB" id="A0A2G4EXK9"/>
<evidence type="ECO:0000313" key="6">
    <source>
        <dbReference type="Proteomes" id="UP000226442"/>
    </source>
</evidence>
<evidence type="ECO:0000256" key="1">
    <source>
        <dbReference type="ARBA" id="ARBA00010088"/>
    </source>
</evidence>
<dbReference type="InterPro" id="IPR002410">
    <property type="entry name" value="Peptidase_S33"/>
</dbReference>
<name>A0A2G4EXK9_9CYAN</name>
<evidence type="ECO:0000256" key="2">
    <source>
        <dbReference type="ARBA" id="ARBA00022801"/>
    </source>
</evidence>
<dbReference type="GO" id="GO:0004177">
    <property type="term" value="F:aminopeptidase activity"/>
    <property type="evidence" value="ECO:0007669"/>
    <property type="project" value="UniProtKB-EC"/>
</dbReference>